<organism evidence="1 2">
    <name type="scientific">Burkholderia cenocepacia</name>
    <dbReference type="NCBI Taxonomy" id="95486"/>
    <lineage>
        <taxon>Bacteria</taxon>
        <taxon>Pseudomonadati</taxon>
        <taxon>Pseudomonadota</taxon>
        <taxon>Betaproteobacteria</taxon>
        <taxon>Burkholderiales</taxon>
        <taxon>Burkholderiaceae</taxon>
        <taxon>Burkholderia</taxon>
        <taxon>Burkholderia cepacia complex</taxon>
    </lineage>
</organism>
<dbReference type="EMBL" id="MUTJ01000070">
    <property type="protein sequence ID" value="ONU82061.1"/>
    <property type="molecule type" value="Genomic_DNA"/>
</dbReference>
<protein>
    <submittedName>
        <fullName evidence="1">Uncharacterized protein</fullName>
    </submittedName>
</protein>
<evidence type="ECO:0000313" key="2">
    <source>
        <dbReference type="Proteomes" id="UP000188543"/>
    </source>
</evidence>
<comment type="caution">
    <text evidence="1">The sequence shown here is derived from an EMBL/GenBank/DDBJ whole genome shotgun (WGS) entry which is preliminary data.</text>
</comment>
<gene>
    <name evidence="1" type="ORF">A8E72_21690</name>
</gene>
<proteinExistence type="predicted"/>
<dbReference type="AlphaFoldDB" id="A0A1V2W215"/>
<accession>A0A1V2W215</accession>
<evidence type="ECO:0000313" key="1">
    <source>
        <dbReference type="EMBL" id="ONU82061.1"/>
    </source>
</evidence>
<sequence>MRGNPGRDIERSPLFSGARSLYTFATRSIKRPISASGYLRESDRQPCAAAFIGWISAGW</sequence>
<dbReference type="Proteomes" id="UP000188543">
    <property type="component" value="Unassembled WGS sequence"/>
</dbReference>
<reference evidence="1 2" key="1">
    <citation type="submission" date="2016-08" db="EMBL/GenBank/DDBJ databases">
        <authorList>
            <person name="Seilhamer J.J."/>
        </authorList>
    </citation>
    <scope>NUCLEOTIDE SEQUENCE [LARGE SCALE GENOMIC DNA]</scope>
    <source>
        <strain evidence="1 2">VC14762</strain>
    </source>
</reference>
<name>A0A1V2W215_9BURK</name>